<dbReference type="Gene3D" id="3.40.1390.30">
    <property type="entry name" value="NIF3 (NGG1p interacting factor 3)-like"/>
    <property type="match status" value="2"/>
</dbReference>
<dbReference type="FunFam" id="3.40.1390.30:FF:000001">
    <property type="entry name" value="GTP cyclohydrolase 1 type 2"/>
    <property type="match status" value="1"/>
</dbReference>
<evidence type="ECO:0000256" key="1">
    <source>
        <dbReference type="ARBA" id="ARBA00006964"/>
    </source>
</evidence>
<feature type="binding site" evidence="4">
    <location>
        <position position="103"/>
    </location>
    <ligand>
        <name>a divalent metal cation</name>
        <dbReference type="ChEBI" id="CHEBI:60240"/>
        <label>1</label>
    </ligand>
</feature>
<dbReference type="Pfam" id="PF01784">
    <property type="entry name" value="DUF34_NIF3"/>
    <property type="match status" value="1"/>
</dbReference>
<feature type="binding site" evidence="4">
    <location>
        <position position="65"/>
    </location>
    <ligand>
        <name>a divalent metal cation</name>
        <dbReference type="ChEBI" id="CHEBI:60240"/>
        <label>1</label>
    </ligand>
</feature>
<dbReference type="PANTHER" id="PTHR13799:SF14">
    <property type="entry name" value="GTP CYCLOHYDROLASE 1 TYPE 2 HOMOLOG"/>
    <property type="match status" value="1"/>
</dbReference>
<accession>A0A6I1MFU9</accession>
<dbReference type="GO" id="GO:0005737">
    <property type="term" value="C:cytoplasm"/>
    <property type="evidence" value="ECO:0007669"/>
    <property type="project" value="TreeGrafter"/>
</dbReference>
<feature type="binding site" evidence="4">
    <location>
        <position position="64"/>
    </location>
    <ligand>
        <name>a divalent metal cation</name>
        <dbReference type="ChEBI" id="CHEBI:60240"/>
        <label>2</label>
    </ligand>
</feature>
<dbReference type="AlphaFoldDB" id="A0A6I1MFU9"/>
<dbReference type="NCBIfam" id="TIGR00486">
    <property type="entry name" value="YbgI_SA1388"/>
    <property type="match status" value="1"/>
</dbReference>
<reference evidence="5 6" key="1">
    <citation type="submission" date="2019-10" db="EMBL/GenBank/DDBJ databases">
        <title>The Genome Sequence of Clostridium tarantellae Isolated from Fish Brain.</title>
        <authorList>
            <person name="Bano L."/>
            <person name="Kiel M."/>
            <person name="Sales G."/>
            <person name="Doxey A.C."/>
            <person name="Mansfield M.J."/>
            <person name="Schiavone M."/>
            <person name="Rossetto O."/>
            <person name="Pirazzini M."/>
            <person name="Dobrindt U."/>
            <person name="Montecucco C."/>
        </authorList>
    </citation>
    <scope>NUCLEOTIDE SEQUENCE [LARGE SCALE GENOMIC DNA]</scope>
    <source>
        <strain evidence="5 6">DSM 3997</strain>
    </source>
</reference>
<keyword evidence="6" id="KW-1185">Reference proteome</keyword>
<proteinExistence type="inferred from homology"/>
<dbReference type="PANTHER" id="PTHR13799">
    <property type="entry name" value="NGG1 INTERACTING FACTOR 3"/>
    <property type="match status" value="1"/>
</dbReference>
<dbReference type="SUPFAM" id="SSF102705">
    <property type="entry name" value="NIF3 (NGG1p interacting factor 3)-like"/>
    <property type="match status" value="1"/>
</dbReference>
<dbReference type="EMBL" id="WHJC01000002">
    <property type="protein sequence ID" value="MPQ42225.1"/>
    <property type="molecule type" value="Genomic_DNA"/>
</dbReference>
<protein>
    <recommendedName>
        <fullName evidence="2">GTP cyclohydrolase 1 type 2 homolog</fullName>
    </recommendedName>
</protein>
<dbReference type="InterPro" id="IPR002678">
    <property type="entry name" value="DUF34/NIF3"/>
</dbReference>
<dbReference type="OrthoDB" id="9792792at2"/>
<evidence type="ECO:0000256" key="2">
    <source>
        <dbReference type="ARBA" id="ARBA00022112"/>
    </source>
</evidence>
<sequence>MKLNSLIKIIEAIAPISLKEDFDNVGLMVGDRESKINKVLLALDCTLDVIEEAKNLEVDLILTHHPLIFRKPSSITTDTLLGKKIIELIKNNINLYSAHTNWDSVKDGLNDTLVKILGFENSKIISKNNLDNNCGIGRIVDLDSTIKLENILNNIRKTLKIEHLRYVGELDKNIKKIAIVNGSGQDFFEVSKKLGADLIITGDTTYHYVSDYKEMGLSIIDIGHFNSEWTVLQKVNEKVIEEINNKGENLTIFISKNSKDPYNFI</sequence>
<comment type="caution">
    <text evidence="5">The sequence shown here is derived from an EMBL/GenBank/DDBJ whole genome shotgun (WGS) entry which is preliminary data.</text>
</comment>
<organism evidence="5 6">
    <name type="scientific">Clostridium tarantellae</name>
    <dbReference type="NCBI Taxonomy" id="39493"/>
    <lineage>
        <taxon>Bacteria</taxon>
        <taxon>Bacillati</taxon>
        <taxon>Bacillota</taxon>
        <taxon>Clostridia</taxon>
        <taxon>Eubacteriales</taxon>
        <taxon>Clostridiaceae</taxon>
        <taxon>Clostridium</taxon>
    </lineage>
</organism>
<dbReference type="InterPro" id="IPR036069">
    <property type="entry name" value="DUF34/NIF3_sf"/>
</dbReference>
<dbReference type="Proteomes" id="UP000430345">
    <property type="component" value="Unassembled WGS sequence"/>
</dbReference>
<dbReference type="RefSeq" id="WP_152886684.1">
    <property type="nucleotide sequence ID" value="NZ_WHJC01000002.1"/>
</dbReference>
<keyword evidence="3 4" id="KW-0479">Metal-binding</keyword>
<evidence type="ECO:0000256" key="3">
    <source>
        <dbReference type="ARBA" id="ARBA00022723"/>
    </source>
</evidence>
<evidence type="ECO:0000313" key="6">
    <source>
        <dbReference type="Proteomes" id="UP000430345"/>
    </source>
</evidence>
<evidence type="ECO:0000256" key="4">
    <source>
        <dbReference type="PIRSR" id="PIRSR602678-1"/>
    </source>
</evidence>
<comment type="similarity">
    <text evidence="1">Belongs to the GTP cyclohydrolase I type 2/NIF3 family.</text>
</comment>
<gene>
    <name evidence="5" type="ORF">GBZ86_00405</name>
</gene>
<dbReference type="GO" id="GO:0046872">
    <property type="term" value="F:metal ion binding"/>
    <property type="evidence" value="ECO:0007669"/>
    <property type="project" value="UniProtKB-KW"/>
</dbReference>
<name>A0A6I1MFU9_9CLOT</name>
<evidence type="ECO:0000313" key="5">
    <source>
        <dbReference type="EMBL" id="MPQ42225.1"/>
    </source>
</evidence>
<feature type="binding site" evidence="4">
    <location>
        <position position="228"/>
    </location>
    <ligand>
        <name>a divalent metal cation</name>
        <dbReference type="ChEBI" id="CHEBI:60240"/>
        <label>1</label>
    </ligand>
</feature>
<feature type="binding site" evidence="4">
    <location>
        <position position="224"/>
    </location>
    <ligand>
        <name>a divalent metal cation</name>
        <dbReference type="ChEBI" id="CHEBI:60240"/>
        <label>1</label>
    </ligand>
</feature>